<name>A0ABQ8U2P2_9EUKA</name>
<dbReference type="EMBL" id="JAPMOS010000468">
    <property type="protein sequence ID" value="KAJ4452526.1"/>
    <property type="molecule type" value="Genomic_DNA"/>
</dbReference>
<protein>
    <submittedName>
        <fullName evidence="1">Uncharacterized protein</fullName>
    </submittedName>
</protein>
<gene>
    <name evidence="1" type="ORF">PAPYR_13286</name>
</gene>
<accession>A0ABQ8U2P2</accession>
<evidence type="ECO:0000313" key="2">
    <source>
        <dbReference type="Proteomes" id="UP001141327"/>
    </source>
</evidence>
<keyword evidence="2" id="KW-1185">Reference proteome</keyword>
<sequence>MGLFKKLMAQTKEELTPLEFARLEAAWLDARAWKGYPHGRPDCLAHCGSFDGKDYVSVLKQMPIMMEQWTRAAAFYERVLQPITWAELSDPKSALYQSLEALFRVLVVDSAFRKSAKLHNLRRHFLQDMMLRGSIQEFDCEAEEHMHAGIREDYRHTRKQTASAGIAKREQIRQALQWAPAGLAETLSRFPHLAVLYGATEVKHRQLGSVWRKKTEVENADQKLELIAVQARGQVRGSWQQGVMGSDHHYIMLDDPMMMALFDGSVFYLRLIDVLLPSSATTDRKPWLVVRQFLRLEDSERKRLTVAKWPWPQSADVGRQEIFKEDPNLRAIQVCAETFRQMTQARMQHDCVHAHCRFVRKEGNCFEKQHSRVNLWILQPRRLSPGDFTQ</sequence>
<dbReference type="Proteomes" id="UP001141327">
    <property type="component" value="Unassembled WGS sequence"/>
</dbReference>
<proteinExistence type="predicted"/>
<evidence type="ECO:0000313" key="1">
    <source>
        <dbReference type="EMBL" id="KAJ4452526.1"/>
    </source>
</evidence>
<comment type="caution">
    <text evidence="1">The sequence shown here is derived from an EMBL/GenBank/DDBJ whole genome shotgun (WGS) entry which is preliminary data.</text>
</comment>
<reference evidence="1" key="1">
    <citation type="journal article" date="2022" name="bioRxiv">
        <title>Genomics of Preaxostyla Flagellates Illuminates Evolutionary Transitions and the Path Towards Mitochondrial Loss.</title>
        <authorList>
            <person name="Novak L.V.F."/>
            <person name="Treitli S.C."/>
            <person name="Pyrih J."/>
            <person name="Halakuc P."/>
            <person name="Pipaliya S.V."/>
            <person name="Vacek V."/>
            <person name="Brzon O."/>
            <person name="Soukal P."/>
            <person name="Eme L."/>
            <person name="Dacks J.B."/>
            <person name="Karnkowska A."/>
            <person name="Elias M."/>
            <person name="Hampl V."/>
        </authorList>
    </citation>
    <scope>NUCLEOTIDE SEQUENCE</scope>
    <source>
        <strain evidence="1">RCP-MX</strain>
    </source>
</reference>
<organism evidence="1 2">
    <name type="scientific">Paratrimastix pyriformis</name>
    <dbReference type="NCBI Taxonomy" id="342808"/>
    <lineage>
        <taxon>Eukaryota</taxon>
        <taxon>Metamonada</taxon>
        <taxon>Preaxostyla</taxon>
        <taxon>Paratrimastigidae</taxon>
        <taxon>Paratrimastix</taxon>
    </lineage>
</organism>